<protein>
    <submittedName>
        <fullName evidence="2">Uncharacterized protein</fullName>
    </submittedName>
</protein>
<dbReference type="EMBL" id="JACEEZ010018250">
    <property type="protein sequence ID" value="KAG0717065.1"/>
    <property type="molecule type" value="Genomic_DNA"/>
</dbReference>
<evidence type="ECO:0000256" key="1">
    <source>
        <dbReference type="SAM" id="MobiDB-lite"/>
    </source>
</evidence>
<evidence type="ECO:0000313" key="3">
    <source>
        <dbReference type="Proteomes" id="UP000770661"/>
    </source>
</evidence>
<organism evidence="2 3">
    <name type="scientific">Chionoecetes opilio</name>
    <name type="common">Atlantic snow crab</name>
    <name type="synonym">Cancer opilio</name>
    <dbReference type="NCBI Taxonomy" id="41210"/>
    <lineage>
        <taxon>Eukaryota</taxon>
        <taxon>Metazoa</taxon>
        <taxon>Ecdysozoa</taxon>
        <taxon>Arthropoda</taxon>
        <taxon>Crustacea</taxon>
        <taxon>Multicrustacea</taxon>
        <taxon>Malacostraca</taxon>
        <taxon>Eumalacostraca</taxon>
        <taxon>Eucarida</taxon>
        <taxon>Decapoda</taxon>
        <taxon>Pleocyemata</taxon>
        <taxon>Brachyura</taxon>
        <taxon>Eubrachyura</taxon>
        <taxon>Majoidea</taxon>
        <taxon>Majidae</taxon>
        <taxon>Chionoecetes</taxon>
    </lineage>
</organism>
<keyword evidence="3" id="KW-1185">Reference proteome</keyword>
<name>A0A8J4Y912_CHIOP</name>
<accession>A0A8J4Y912</accession>
<feature type="compositionally biased region" description="Basic and acidic residues" evidence="1">
    <location>
        <begin position="107"/>
        <end position="116"/>
    </location>
</feature>
<gene>
    <name evidence="2" type="ORF">GWK47_055187</name>
</gene>
<evidence type="ECO:0000313" key="2">
    <source>
        <dbReference type="EMBL" id="KAG0717065.1"/>
    </source>
</evidence>
<proteinExistence type="predicted"/>
<reference evidence="2" key="1">
    <citation type="submission" date="2020-07" db="EMBL/GenBank/DDBJ databases">
        <title>The High-quality genome of the commercially important snow crab, Chionoecetes opilio.</title>
        <authorList>
            <person name="Jeong J.-H."/>
            <person name="Ryu S."/>
        </authorList>
    </citation>
    <scope>NUCLEOTIDE SEQUENCE</scope>
    <source>
        <strain evidence="2">MADBK_172401_WGS</strain>
        <tissue evidence="2">Digestive gland</tissue>
    </source>
</reference>
<dbReference type="AlphaFoldDB" id="A0A8J4Y912"/>
<sequence length="282" mass="30459">MESSRTAEWFGWTFTTEEQVGETEKFFIVLPGVVLRHPEPPQEGQGVVLQLAGSVIGGEETLRGPPMFPPSLSARNPRRTIDHESFADSNVRTRGRAEAGFEDILEDPPREHDGGRPTKASFSEFLLNSNASTSPCQWSKPLVSKQKAMILSLTPASSTSFKTTAATFLPVESELAGTPRRNSASSSPVRRTAMRSSVSPERDGGEFSVPKAGPTSQVSPGSAVPRSSRGACSPFPPQICARWTVLFETAILQVLSKNLSGSCEPVDVACRTDNFPLDPKLK</sequence>
<feature type="region of interest" description="Disordered" evidence="1">
    <location>
        <begin position="173"/>
        <end position="229"/>
    </location>
</feature>
<feature type="compositionally biased region" description="Polar residues" evidence="1">
    <location>
        <begin position="180"/>
        <end position="199"/>
    </location>
</feature>
<feature type="region of interest" description="Disordered" evidence="1">
    <location>
        <begin position="100"/>
        <end position="120"/>
    </location>
</feature>
<dbReference type="Proteomes" id="UP000770661">
    <property type="component" value="Unassembled WGS sequence"/>
</dbReference>
<comment type="caution">
    <text evidence="2">The sequence shown here is derived from an EMBL/GenBank/DDBJ whole genome shotgun (WGS) entry which is preliminary data.</text>
</comment>